<accession>A0A1F6B3L4</accession>
<dbReference type="Proteomes" id="UP000176450">
    <property type="component" value="Unassembled WGS sequence"/>
</dbReference>
<dbReference type="InterPro" id="IPR001387">
    <property type="entry name" value="Cro/C1-type_HTH"/>
</dbReference>
<dbReference type="Gene3D" id="1.10.260.40">
    <property type="entry name" value="lambda repressor-like DNA-binding domains"/>
    <property type="match status" value="1"/>
</dbReference>
<dbReference type="AlphaFoldDB" id="A0A1F6B3L4"/>
<name>A0A1F6B3L4_9BACT</name>
<evidence type="ECO:0000313" key="3">
    <source>
        <dbReference type="Proteomes" id="UP000176450"/>
    </source>
</evidence>
<reference evidence="2 3" key="1">
    <citation type="journal article" date="2016" name="Nat. Commun.">
        <title>Thousands of microbial genomes shed light on interconnected biogeochemical processes in an aquifer system.</title>
        <authorList>
            <person name="Anantharaman K."/>
            <person name="Brown C.T."/>
            <person name="Hug L.A."/>
            <person name="Sharon I."/>
            <person name="Castelle C.J."/>
            <person name="Probst A.J."/>
            <person name="Thomas B.C."/>
            <person name="Singh A."/>
            <person name="Wilkins M.J."/>
            <person name="Karaoz U."/>
            <person name="Brodie E.L."/>
            <person name="Williams K.H."/>
            <person name="Hubbard S.S."/>
            <person name="Banfield J.F."/>
        </authorList>
    </citation>
    <scope>NUCLEOTIDE SEQUENCE [LARGE SCALE GENOMIC DNA]</scope>
</reference>
<dbReference type="SUPFAM" id="SSF47413">
    <property type="entry name" value="lambda repressor-like DNA-binding domains"/>
    <property type="match status" value="1"/>
</dbReference>
<feature type="domain" description="HTH cro/C1-type" evidence="1">
    <location>
        <begin position="37"/>
        <end position="91"/>
    </location>
</feature>
<proteinExistence type="predicted"/>
<dbReference type="EMBL" id="MFJX01000007">
    <property type="protein sequence ID" value="OGG31510.1"/>
    <property type="molecule type" value="Genomic_DNA"/>
</dbReference>
<dbReference type="GO" id="GO:0003677">
    <property type="term" value="F:DNA binding"/>
    <property type="evidence" value="ECO:0007669"/>
    <property type="project" value="InterPro"/>
</dbReference>
<dbReference type="PROSITE" id="PS50943">
    <property type="entry name" value="HTH_CROC1"/>
    <property type="match status" value="1"/>
</dbReference>
<evidence type="ECO:0000313" key="2">
    <source>
        <dbReference type="EMBL" id="OGG31510.1"/>
    </source>
</evidence>
<dbReference type="SMART" id="SM00530">
    <property type="entry name" value="HTH_XRE"/>
    <property type="match status" value="1"/>
</dbReference>
<evidence type="ECO:0000259" key="1">
    <source>
        <dbReference type="PROSITE" id="PS50943"/>
    </source>
</evidence>
<protein>
    <recommendedName>
        <fullName evidence="1">HTH cro/C1-type domain-containing protein</fullName>
    </recommendedName>
</protein>
<sequence length="94" mass="10753">MSKFTDGNDFKRELLKDKKVRVQYDKLEPRYALIRQVLDARIKKNISQKVLAQKMGTKQSAIARFESGNANPTLSFIERLSRAIKAPLTISISQ</sequence>
<organism evidence="2 3">
    <name type="scientific">Candidatus Gottesmanbacteria bacterium RIFCSPLOWO2_01_FULL_46_9</name>
    <dbReference type="NCBI Taxonomy" id="1798394"/>
    <lineage>
        <taxon>Bacteria</taxon>
        <taxon>Candidatus Gottesmaniibacteriota</taxon>
    </lineage>
</organism>
<comment type="caution">
    <text evidence="2">The sequence shown here is derived from an EMBL/GenBank/DDBJ whole genome shotgun (WGS) entry which is preliminary data.</text>
</comment>
<dbReference type="CDD" id="cd00093">
    <property type="entry name" value="HTH_XRE"/>
    <property type="match status" value="1"/>
</dbReference>
<gene>
    <name evidence="2" type="ORF">A3A63_01675</name>
</gene>
<dbReference type="InterPro" id="IPR010982">
    <property type="entry name" value="Lambda_DNA-bd_dom_sf"/>
</dbReference>
<dbReference type="Pfam" id="PF01381">
    <property type="entry name" value="HTH_3"/>
    <property type="match status" value="1"/>
</dbReference>